<proteinExistence type="predicted"/>
<dbReference type="OrthoDB" id="9771846at2"/>
<evidence type="ECO:0000313" key="3">
    <source>
        <dbReference type="Proteomes" id="UP000215694"/>
    </source>
</evidence>
<dbReference type="InterPro" id="IPR029044">
    <property type="entry name" value="Nucleotide-diphossugar_trans"/>
</dbReference>
<dbReference type="InterPro" id="IPR001173">
    <property type="entry name" value="Glyco_trans_2-like"/>
</dbReference>
<keyword evidence="2" id="KW-0808">Transferase</keyword>
<organism evidence="2 3">
    <name type="scientific">Romboutsia weinsteinii</name>
    <dbReference type="NCBI Taxonomy" id="2020949"/>
    <lineage>
        <taxon>Bacteria</taxon>
        <taxon>Bacillati</taxon>
        <taxon>Bacillota</taxon>
        <taxon>Clostridia</taxon>
        <taxon>Peptostreptococcales</taxon>
        <taxon>Peptostreptococcaceae</taxon>
        <taxon>Romboutsia</taxon>
    </lineage>
</organism>
<gene>
    <name evidence="2" type="ORF">CHL78_020425</name>
</gene>
<dbReference type="Proteomes" id="UP000215694">
    <property type="component" value="Unassembled WGS sequence"/>
</dbReference>
<name>A0A371IX46_9FIRM</name>
<feature type="domain" description="Glycosyltransferase 2-like" evidence="1">
    <location>
        <begin position="20"/>
        <end position="62"/>
    </location>
</feature>
<evidence type="ECO:0000313" key="2">
    <source>
        <dbReference type="EMBL" id="RDY25051.1"/>
    </source>
</evidence>
<protein>
    <submittedName>
        <fullName evidence="2">Glycosyltransferase</fullName>
    </submittedName>
</protein>
<comment type="caution">
    <text evidence="2">The sequence shown here is derived from an EMBL/GenBank/DDBJ whole genome shotgun (WGS) entry which is preliminary data.</text>
</comment>
<dbReference type="AlphaFoldDB" id="A0A371IX46"/>
<dbReference type="GO" id="GO:0016740">
    <property type="term" value="F:transferase activity"/>
    <property type="evidence" value="ECO:0007669"/>
    <property type="project" value="UniProtKB-KW"/>
</dbReference>
<sequence length="63" mass="7308">MKKFIEEYDYNPDNNINFTSIIILAQNKLEYTVLCIESIRKFTPKDKYELIVVDNNSSDGTAS</sequence>
<dbReference type="SUPFAM" id="SSF53448">
    <property type="entry name" value="Nucleotide-diphospho-sugar transferases"/>
    <property type="match status" value="1"/>
</dbReference>
<reference evidence="2 3" key="1">
    <citation type="journal article" date="2017" name="Genome Announc.">
        <title>Draft Genome Sequence of Romboutsia weinsteinii sp. nov. Strain CCRI-19649(T) Isolated from Surface Water.</title>
        <authorList>
            <person name="Maheux A.F."/>
            <person name="Boudreau D.K."/>
            <person name="Berube E."/>
            <person name="Boissinot M."/>
            <person name="Cantin P."/>
            <person name="Raymond F."/>
            <person name="Corbeil J."/>
            <person name="Omar R.F."/>
            <person name="Bergeron M.G."/>
        </authorList>
    </citation>
    <scope>NUCLEOTIDE SEQUENCE [LARGE SCALE GENOMIC DNA]</scope>
    <source>
        <strain evidence="2 3">CCRI-19649</strain>
    </source>
</reference>
<evidence type="ECO:0000259" key="1">
    <source>
        <dbReference type="Pfam" id="PF00535"/>
    </source>
</evidence>
<dbReference type="Gene3D" id="3.90.550.10">
    <property type="entry name" value="Spore Coat Polysaccharide Biosynthesis Protein SpsA, Chain A"/>
    <property type="match status" value="1"/>
</dbReference>
<dbReference type="Pfam" id="PF00535">
    <property type="entry name" value="Glycos_transf_2"/>
    <property type="match status" value="1"/>
</dbReference>
<dbReference type="EMBL" id="NOJY02000155">
    <property type="protein sequence ID" value="RDY25051.1"/>
    <property type="molecule type" value="Genomic_DNA"/>
</dbReference>
<keyword evidence="3" id="KW-1185">Reference proteome</keyword>
<feature type="non-terminal residue" evidence="2">
    <location>
        <position position="63"/>
    </location>
</feature>
<accession>A0A371IX46</accession>